<accession>A0A1L7WN84</accession>
<dbReference type="OrthoDB" id="2142040at2759"/>
<protein>
    <submittedName>
        <fullName evidence="1">Uncharacterized protein</fullName>
    </submittedName>
</protein>
<dbReference type="EMBL" id="FJOG01000004">
    <property type="protein sequence ID" value="CZR54227.1"/>
    <property type="molecule type" value="Genomic_DNA"/>
</dbReference>
<dbReference type="AlphaFoldDB" id="A0A1L7WN84"/>
<keyword evidence="2" id="KW-1185">Reference proteome</keyword>
<proteinExistence type="predicted"/>
<reference evidence="1 2" key="1">
    <citation type="submission" date="2016-03" db="EMBL/GenBank/DDBJ databases">
        <authorList>
            <person name="Ploux O."/>
        </authorList>
    </citation>
    <scope>NUCLEOTIDE SEQUENCE [LARGE SCALE GENOMIC DNA]</scope>
    <source>
        <strain evidence="1 2">UAMH 11012</strain>
    </source>
</reference>
<evidence type="ECO:0000313" key="1">
    <source>
        <dbReference type="EMBL" id="CZR54227.1"/>
    </source>
</evidence>
<evidence type="ECO:0000313" key="2">
    <source>
        <dbReference type="Proteomes" id="UP000184330"/>
    </source>
</evidence>
<name>A0A1L7WN84_9HELO</name>
<organism evidence="1 2">
    <name type="scientific">Phialocephala subalpina</name>
    <dbReference type="NCBI Taxonomy" id="576137"/>
    <lineage>
        <taxon>Eukaryota</taxon>
        <taxon>Fungi</taxon>
        <taxon>Dikarya</taxon>
        <taxon>Ascomycota</taxon>
        <taxon>Pezizomycotina</taxon>
        <taxon>Leotiomycetes</taxon>
        <taxon>Helotiales</taxon>
        <taxon>Mollisiaceae</taxon>
        <taxon>Phialocephala</taxon>
        <taxon>Phialocephala fortinii species complex</taxon>
    </lineage>
</organism>
<dbReference type="Proteomes" id="UP000184330">
    <property type="component" value="Unassembled WGS sequence"/>
</dbReference>
<sequence>MDPWRALSILAPIVSGHDDDGLDLYFMNHKLADPGASSKGTARWNPYWYQDAQYPEAIFGEAGGGDGGWKGDEAS</sequence>
<gene>
    <name evidence="1" type="ORF">PAC_04110</name>
</gene>